<dbReference type="EMBL" id="MU001633">
    <property type="protein sequence ID" value="KAF2485057.1"/>
    <property type="molecule type" value="Genomic_DNA"/>
</dbReference>
<dbReference type="GeneID" id="54479880"/>
<organism evidence="1 2">
    <name type="scientific">Neohortaea acidophila</name>
    <dbReference type="NCBI Taxonomy" id="245834"/>
    <lineage>
        <taxon>Eukaryota</taxon>
        <taxon>Fungi</taxon>
        <taxon>Dikarya</taxon>
        <taxon>Ascomycota</taxon>
        <taxon>Pezizomycotina</taxon>
        <taxon>Dothideomycetes</taxon>
        <taxon>Dothideomycetidae</taxon>
        <taxon>Mycosphaerellales</taxon>
        <taxon>Teratosphaeriaceae</taxon>
        <taxon>Neohortaea</taxon>
    </lineage>
</organism>
<dbReference type="InterPro" id="IPR036770">
    <property type="entry name" value="Ankyrin_rpt-contain_sf"/>
</dbReference>
<accession>A0A6A6Q0W7</accession>
<protein>
    <recommendedName>
        <fullName evidence="3">Ankyrin repeat-containing domain protein</fullName>
    </recommendedName>
</protein>
<dbReference type="OrthoDB" id="426293at2759"/>
<dbReference type="AlphaFoldDB" id="A0A6A6Q0W7"/>
<dbReference type="Proteomes" id="UP000799767">
    <property type="component" value="Unassembled WGS sequence"/>
</dbReference>
<proteinExistence type="predicted"/>
<sequence length="338" mass="38124">MSRPNYDEEPYLSIRKACETDDVDLLSRVITPEMVAMKPMPDRTFTLLDFACDTSIRHNATSVLSYVVSDCKFNVQSLDTGNIAGISNVSTGILDILLAHGWDINGYDLSSPRKQLPFLWRVLSKDYLVSYCLSHGADVYPRGQPPIDPNFITVELRNCPPLLERAAAYSTVATFDLLRSHGAPMGWRALHLAVQEATHPWLTGRPDSTRELMSDREHDKAYTYAERMAMVRHLVEDVGLDVNALDQPVTQKHVPTFHRGTPLCYVSDSEVIEGLYRGHTVIADTRELTWYLLDQGADPTQALEVIKHSQHPTFAADVEMWRAQRKLAASKHSRCMIQ</sequence>
<dbReference type="Gene3D" id="1.25.40.20">
    <property type="entry name" value="Ankyrin repeat-containing domain"/>
    <property type="match status" value="1"/>
</dbReference>
<dbReference type="RefSeq" id="XP_033591626.1">
    <property type="nucleotide sequence ID" value="XM_033738879.1"/>
</dbReference>
<gene>
    <name evidence="1" type="ORF">BDY17DRAFT_95911</name>
</gene>
<evidence type="ECO:0008006" key="3">
    <source>
        <dbReference type="Google" id="ProtNLM"/>
    </source>
</evidence>
<reference evidence="1" key="1">
    <citation type="journal article" date="2020" name="Stud. Mycol.">
        <title>101 Dothideomycetes genomes: a test case for predicting lifestyles and emergence of pathogens.</title>
        <authorList>
            <person name="Haridas S."/>
            <person name="Albert R."/>
            <person name="Binder M."/>
            <person name="Bloem J."/>
            <person name="Labutti K."/>
            <person name="Salamov A."/>
            <person name="Andreopoulos B."/>
            <person name="Baker S."/>
            <person name="Barry K."/>
            <person name="Bills G."/>
            <person name="Bluhm B."/>
            <person name="Cannon C."/>
            <person name="Castanera R."/>
            <person name="Culley D."/>
            <person name="Daum C."/>
            <person name="Ezra D."/>
            <person name="Gonzalez J."/>
            <person name="Henrissat B."/>
            <person name="Kuo A."/>
            <person name="Liang C."/>
            <person name="Lipzen A."/>
            <person name="Lutzoni F."/>
            <person name="Magnuson J."/>
            <person name="Mondo S."/>
            <person name="Nolan M."/>
            <person name="Ohm R."/>
            <person name="Pangilinan J."/>
            <person name="Park H.-J."/>
            <person name="Ramirez L."/>
            <person name="Alfaro M."/>
            <person name="Sun H."/>
            <person name="Tritt A."/>
            <person name="Yoshinaga Y."/>
            <person name="Zwiers L.-H."/>
            <person name="Turgeon B."/>
            <person name="Goodwin S."/>
            <person name="Spatafora J."/>
            <person name="Crous P."/>
            <person name="Grigoriev I."/>
        </authorList>
    </citation>
    <scope>NUCLEOTIDE SEQUENCE</scope>
    <source>
        <strain evidence="1">CBS 113389</strain>
    </source>
</reference>
<evidence type="ECO:0000313" key="1">
    <source>
        <dbReference type="EMBL" id="KAF2485057.1"/>
    </source>
</evidence>
<evidence type="ECO:0000313" key="2">
    <source>
        <dbReference type="Proteomes" id="UP000799767"/>
    </source>
</evidence>
<keyword evidence="2" id="KW-1185">Reference proteome</keyword>
<dbReference type="SUPFAM" id="SSF48403">
    <property type="entry name" value="Ankyrin repeat"/>
    <property type="match status" value="1"/>
</dbReference>
<name>A0A6A6Q0W7_9PEZI</name>